<reference evidence="2" key="2">
    <citation type="submission" date="2023-06" db="EMBL/GenBank/DDBJ databases">
        <authorList>
            <consortium name="Lawrence Berkeley National Laboratory"/>
            <person name="Haridas S."/>
            <person name="Hensen N."/>
            <person name="Bonometti L."/>
            <person name="Westerberg I."/>
            <person name="Brannstrom I.O."/>
            <person name="Guillou S."/>
            <person name="Cros-Aarteil S."/>
            <person name="Calhoun S."/>
            <person name="Kuo A."/>
            <person name="Mondo S."/>
            <person name="Pangilinan J."/>
            <person name="Riley R."/>
            <person name="Labutti K."/>
            <person name="Andreopoulos B."/>
            <person name="Lipzen A."/>
            <person name="Chen C."/>
            <person name="Yanf M."/>
            <person name="Daum C."/>
            <person name="Ng V."/>
            <person name="Clum A."/>
            <person name="Steindorff A."/>
            <person name="Ohm R."/>
            <person name="Martin F."/>
            <person name="Silar P."/>
            <person name="Natvig D."/>
            <person name="Lalanne C."/>
            <person name="Gautier V."/>
            <person name="Ament-Velasquez S.L."/>
            <person name="Kruys A."/>
            <person name="Hutchinson M.I."/>
            <person name="Powell A.J."/>
            <person name="Barry K."/>
            <person name="Miller A.N."/>
            <person name="Grigoriev I.V."/>
            <person name="Debuchy R."/>
            <person name="Gladieux P."/>
            <person name="Thoren M.H."/>
            <person name="Johannesson H."/>
        </authorList>
    </citation>
    <scope>NUCLEOTIDE SEQUENCE</scope>
    <source>
        <strain evidence="2">CBS 955.72</strain>
    </source>
</reference>
<dbReference type="Proteomes" id="UP001275084">
    <property type="component" value="Unassembled WGS sequence"/>
</dbReference>
<evidence type="ECO:0000313" key="3">
    <source>
        <dbReference type="Proteomes" id="UP001275084"/>
    </source>
</evidence>
<dbReference type="Pfam" id="PF17100">
    <property type="entry name" value="NACHT_N"/>
    <property type="match status" value="1"/>
</dbReference>
<name>A0AAJ0HHA5_9PEZI</name>
<organism evidence="2 3">
    <name type="scientific">Lasiosphaeria hispida</name>
    <dbReference type="NCBI Taxonomy" id="260671"/>
    <lineage>
        <taxon>Eukaryota</taxon>
        <taxon>Fungi</taxon>
        <taxon>Dikarya</taxon>
        <taxon>Ascomycota</taxon>
        <taxon>Pezizomycotina</taxon>
        <taxon>Sordariomycetes</taxon>
        <taxon>Sordariomycetidae</taxon>
        <taxon>Sordariales</taxon>
        <taxon>Lasiosphaeriaceae</taxon>
        <taxon>Lasiosphaeria</taxon>
    </lineage>
</organism>
<dbReference type="InterPro" id="IPR031359">
    <property type="entry name" value="NACHT_N"/>
</dbReference>
<evidence type="ECO:0000259" key="1">
    <source>
        <dbReference type="Pfam" id="PF17100"/>
    </source>
</evidence>
<proteinExistence type="predicted"/>
<gene>
    <name evidence="2" type="ORF">B0T25DRAFT_606607</name>
</gene>
<comment type="caution">
    <text evidence="2">The sequence shown here is derived from an EMBL/GenBank/DDBJ whole genome shotgun (WGS) entry which is preliminary data.</text>
</comment>
<sequence length="179" mass="20050">MGKLHFETAQSIDSGRVVNWWCELGYVGDDGTRWAFQQSTSILIRKAWAPRGGDYCLPGTGSVGTLQGHPQMVVRMDWYCALTEHLLNKDNIVAGNEFQAILHRLEETLVELYKALLLYQMKSACSYFHNQGLVANEVVLLLEFLYKLVGGLLSHDAGNQHVPPSLLRSIATVEWSGEK</sequence>
<dbReference type="EMBL" id="JAUIQD010000004">
    <property type="protein sequence ID" value="KAK3352636.1"/>
    <property type="molecule type" value="Genomic_DNA"/>
</dbReference>
<accession>A0AAJ0HHA5</accession>
<dbReference type="AlphaFoldDB" id="A0AAJ0HHA5"/>
<feature type="domain" description="NWD NACHT-NTPase N-terminal" evidence="1">
    <location>
        <begin position="67"/>
        <end position="136"/>
    </location>
</feature>
<protein>
    <recommendedName>
        <fullName evidence="1">NWD NACHT-NTPase N-terminal domain-containing protein</fullName>
    </recommendedName>
</protein>
<evidence type="ECO:0000313" key="2">
    <source>
        <dbReference type="EMBL" id="KAK3352636.1"/>
    </source>
</evidence>
<keyword evidence="3" id="KW-1185">Reference proteome</keyword>
<reference evidence="2" key="1">
    <citation type="journal article" date="2023" name="Mol. Phylogenet. Evol.">
        <title>Genome-scale phylogeny and comparative genomics of the fungal order Sordariales.</title>
        <authorList>
            <person name="Hensen N."/>
            <person name="Bonometti L."/>
            <person name="Westerberg I."/>
            <person name="Brannstrom I.O."/>
            <person name="Guillou S."/>
            <person name="Cros-Aarteil S."/>
            <person name="Calhoun S."/>
            <person name="Haridas S."/>
            <person name="Kuo A."/>
            <person name="Mondo S."/>
            <person name="Pangilinan J."/>
            <person name="Riley R."/>
            <person name="LaButti K."/>
            <person name="Andreopoulos B."/>
            <person name="Lipzen A."/>
            <person name="Chen C."/>
            <person name="Yan M."/>
            <person name="Daum C."/>
            <person name="Ng V."/>
            <person name="Clum A."/>
            <person name="Steindorff A."/>
            <person name="Ohm R.A."/>
            <person name="Martin F."/>
            <person name="Silar P."/>
            <person name="Natvig D.O."/>
            <person name="Lalanne C."/>
            <person name="Gautier V."/>
            <person name="Ament-Velasquez S.L."/>
            <person name="Kruys A."/>
            <person name="Hutchinson M.I."/>
            <person name="Powell A.J."/>
            <person name="Barry K."/>
            <person name="Miller A.N."/>
            <person name="Grigoriev I.V."/>
            <person name="Debuchy R."/>
            <person name="Gladieux P."/>
            <person name="Hiltunen Thoren M."/>
            <person name="Johannesson H."/>
        </authorList>
    </citation>
    <scope>NUCLEOTIDE SEQUENCE</scope>
    <source>
        <strain evidence="2">CBS 955.72</strain>
    </source>
</reference>